<gene>
    <name evidence="3" type="ORF">SETIT_2G416700v2</name>
</gene>
<evidence type="ECO:0008006" key="4">
    <source>
        <dbReference type="Google" id="ProtNLM"/>
    </source>
</evidence>
<name>A0A368Q8J0_SETIT</name>
<dbReference type="Pfam" id="PF23580">
    <property type="entry name" value="Znf_XAF1_N"/>
    <property type="match status" value="1"/>
</dbReference>
<feature type="region of interest" description="Disordered" evidence="1">
    <location>
        <begin position="215"/>
        <end position="234"/>
    </location>
</feature>
<dbReference type="Gene3D" id="3.30.40.10">
    <property type="entry name" value="Zinc/RING finger domain, C3HC4 (zinc finger)"/>
    <property type="match status" value="2"/>
</dbReference>
<dbReference type="EMBL" id="CM003529">
    <property type="protein sequence ID" value="RCV14327.1"/>
    <property type="molecule type" value="Genomic_DNA"/>
</dbReference>
<evidence type="ECO:0000256" key="1">
    <source>
        <dbReference type="SAM" id="MobiDB-lite"/>
    </source>
</evidence>
<evidence type="ECO:0000313" key="3">
    <source>
        <dbReference type="EMBL" id="RCV14327.1"/>
    </source>
</evidence>
<reference evidence="3" key="2">
    <citation type="submission" date="2015-07" db="EMBL/GenBank/DDBJ databases">
        <authorList>
            <person name="Noorani M."/>
        </authorList>
    </citation>
    <scope>NUCLEOTIDE SEQUENCE</scope>
    <source>
        <strain evidence="3">Yugu1</strain>
    </source>
</reference>
<dbReference type="OrthoDB" id="193703at2759"/>
<organism evidence="3">
    <name type="scientific">Setaria italica</name>
    <name type="common">Foxtail millet</name>
    <name type="synonym">Panicum italicum</name>
    <dbReference type="NCBI Taxonomy" id="4555"/>
    <lineage>
        <taxon>Eukaryota</taxon>
        <taxon>Viridiplantae</taxon>
        <taxon>Streptophyta</taxon>
        <taxon>Embryophyta</taxon>
        <taxon>Tracheophyta</taxon>
        <taxon>Spermatophyta</taxon>
        <taxon>Magnoliopsida</taxon>
        <taxon>Liliopsida</taxon>
        <taxon>Poales</taxon>
        <taxon>Poaceae</taxon>
        <taxon>PACMAD clade</taxon>
        <taxon>Panicoideae</taxon>
        <taxon>Panicodae</taxon>
        <taxon>Paniceae</taxon>
        <taxon>Cenchrinae</taxon>
        <taxon>Setaria</taxon>
    </lineage>
</organism>
<dbReference type="PANTHER" id="PTHR16295">
    <property type="entry name" value="TRAF-TYPE ZINC FINGER PROTEIN-RELATED"/>
    <property type="match status" value="1"/>
</dbReference>
<keyword evidence="2" id="KW-1133">Transmembrane helix</keyword>
<proteinExistence type="predicted"/>
<feature type="transmembrane region" description="Helical" evidence="2">
    <location>
        <begin position="242"/>
        <end position="260"/>
    </location>
</feature>
<dbReference type="AlphaFoldDB" id="A0A368Q8J0"/>
<dbReference type="PANTHER" id="PTHR16295:SF10">
    <property type="entry name" value="EXPRESSED PROTEIN"/>
    <property type="match status" value="1"/>
</dbReference>
<dbReference type="GO" id="GO:0008270">
    <property type="term" value="F:zinc ion binding"/>
    <property type="evidence" value="ECO:0007669"/>
    <property type="project" value="UniProtKB-KW"/>
</dbReference>
<accession>A0A368Q8J0</accession>
<evidence type="ECO:0000256" key="2">
    <source>
        <dbReference type="SAM" id="Phobius"/>
    </source>
</evidence>
<keyword evidence="2" id="KW-0812">Transmembrane</keyword>
<sequence length="265" mass="28643">MSAPSACCRHLAAAAAQVRSYAALACGSSLSSRVPLLSSAPLRPPDWLGSAPPASAGQTWISAALDSSALSRAMAAADSDPTVTASTCANCQREIPSSNIALHSVHCARNLQKCEHCGDMVPRKLMDEHYNENHAPMNCSLCKCTVERGLWDLHTGIQCPQRMLACQYCEFELPVIDLLEHQDVCGNRTEYCETCRKYIRLREWIGHELQFHTGSNSSDGASAAAEPKPARPAAHGSHRKQLLLTIAIAGFAVLIGSILYQRKDS</sequence>
<keyword evidence="2" id="KW-0472">Membrane</keyword>
<protein>
    <recommendedName>
        <fullName evidence="4">TRAF-type domain-containing protein</fullName>
    </recommendedName>
</protein>
<dbReference type="InterPro" id="IPR051986">
    <property type="entry name" value="Innate_Immune_Apopt_Reg"/>
</dbReference>
<reference evidence="3" key="1">
    <citation type="journal article" date="2012" name="Nat. Biotechnol.">
        <title>Reference genome sequence of the model plant Setaria.</title>
        <authorList>
            <person name="Bennetzen J.L."/>
            <person name="Schmutz J."/>
            <person name="Wang H."/>
            <person name="Percifield R."/>
            <person name="Hawkins J."/>
            <person name="Pontaroli A.C."/>
            <person name="Estep M."/>
            <person name="Feng L."/>
            <person name="Vaughn J.N."/>
            <person name="Grimwood J."/>
            <person name="Jenkins J."/>
            <person name="Barry K."/>
            <person name="Lindquist E."/>
            <person name="Hellsten U."/>
            <person name="Deshpande S."/>
            <person name="Wang X."/>
            <person name="Wu X."/>
            <person name="Mitros T."/>
            <person name="Triplett J."/>
            <person name="Yang X."/>
            <person name="Ye C.Y."/>
            <person name="Mauro-Herrera M."/>
            <person name="Wang L."/>
            <person name="Li P."/>
            <person name="Sharma M."/>
            <person name="Sharma R."/>
            <person name="Ronald P.C."/>
            <person name="Panaud O."/>
            <person name="Kellogg E.A."/>
            <person name="Brutnell T.P."/>
            <person name="Doust A.N."/>
            <person name="Tuskan G.A."/>
            <person name="Rokhsar D."/>
            <person name="Devos K.M."/>
        </authorList>
    </citation>
    <scope>NUCLEOTIDE SEQUENCE [LARGE SCALE GENOMIC DNA]</scope>
    <source>
        <strain evidence="3">Yugu1</strain>
    </source>
</reference>
<feature type="non-terminal residue" evidence="3">
    <location>
        <position position="265"/>
    </location>
</feature>
<dbReference type="InterPro" id="IPR013083">
    <property type="entry name" value="Znf_RING/FYVE/PHD"/>
</dbReference>